<dbReference type="EMBL" id="JARPMG010000012">
    <property type="protein sequence ID" value="KAJ8096944.1"/>
    <property type="molecule type" value="Genomic_DNA"/>
</dbReference>
<dbReference type="SMART" id="SM00829">
    <property type="entry name" value="PKS_ER"/>
    <property type="match status" value="1"/>
</dbReference>
<proteinExistence type="predicted"/>
<dbReference type="AlphaFoldDB" id="A0AAD7QKU2"/>
<dbReference type="InterPro" id="IPR041694">
    <property type="entry name" value="ADH_N_2"/>
</dbReference>
<dbReference type="SUPFAM" id="SSF51735">
    <property type="entry name" value="NAD(P)-binding Rossmann-fold domains"/>
    <property type="match status" value="1"/>
</dbReference>
<dbReference type="InterPro" id="IPR045010">
    <property type="entry name" value="MDR_fam"/>
</dbReference>
<organism evidence="3 4">
    <name type="scientific">Lipomyces tetrasporus</name>
    <dbReference type="NCBI Taxonomy" id="54092"/>
    <lineage>
        <taxon>Eukaryota</taxon>
        <taxon>Fungi</taxon>
        <taxon>Dikarya</taxon>
        <taxon>Ascomycota</taxon>
        <taxon>Saccharomycotina</taxon>
        <taxon>Lipomycetes</taxon>
        <taxon>Lipomycetales</taxon>
        <taxon>Lipomycetaceae</taxon>
        <taxon>Lipomyces</taxon>
    </lineage>
</organism>
<dbReference type="Proteomes" id="UP001217417">
    <property type="component" value="Unassembled WGS sequence"/>
</dbReference>
<dbReference type="RefSeq" id="XP_056040394.1">
    <property type="nucleotide sequence ID" value="XM_056190222.1"/>
</dbReference>
<accession>A0AAD7QKU2</accession>
<dbReference type="CDD" id="cd05288">
    <property type="entry name" value="PGDH"/>
    <property type="match status" value="1"/>
</dbReference>
<keyword evidence="1" id="KW-0560">Oxidoreductase</keyword>
<dbReference type="GeneID" id="80885388"/>
<evidence type="ECO:0000256" key="1">
    <source>
        <dbReference type="ARBA" id="ARBA00023002"/>
    </source>
</evidence>
<feature type="domain" description="Enoyl reductase (ER)" evidence="2">
    <location>
        <begin position="20"/>
        <end position="346"/>
    </location>
</feature>
<dbReference type="Pfam" id="PF16884">
    <property type="entry name" value="ADH_N_2"/>
    <property type="match status" value="1"/>
</dbReference>
<dbReference type="FunFam" id="3.40.50.720:FF:000121">
    <property type="entry name" value="Prostaglandin reductase 2"/>
    <property type="match status" value="1"/>
</dbReference>
<sequence length="350" mass="37827">MAAVQNVSVIYHSIPNGIPTSENLPIVTNTIVATPPTSGVVLEVLFVSLDPFLRGKMRSAETKSYSVAFASGQPVTGFGIARVFASDTLILSKGDIVRSSSIHFSKYQVVDGAGIAQLEKLDNKDNFPLTRYLGILGMPGLTAFYGLYHVGGNLRKGETILVSAATGAVGQVVGQLAKREGLRVVGTAGSDDKVMYLKEELHFDDAWNYHNESAADAIGKYIPEGIDIYFDNVGGELLDAAIENANNFARIIACGAISQAGLPPNKRYKYNNVSLIVGKRIKLQGFIVLDVPQNSPEVVEEFRHKISEFLRKGEIMFKEDIVNGIENTADAFAGIFNGKSFGKTLVQFSD</sequence>
<dbReference type="Gene3D" id="3.40.50.720">
    <property type="entry name" value="NAD(P)-binding Rossmann-like Domain"/>
    <property type="match status" value="1"/>
</dbReference>
<dbReference type="PANTHER" id="PTHR43205">
    <property type="entry name" value="PROSTAGLANDIN REDUCTASE"/>
    <property type="match status" value="1"/>
</dbReference>
<dbReference type="SUPFAM" id="SSF50129">
    <property type="entry name" value="GroES-like"/>
    <property type="match status" value="1"/>
</dbReference>
<dbReference type="InterPro" id="IPR013149">
    <property type="entry name" value="ADH-like_C"/>
</dbReference>
<dbReference type="Gene3D" id="3.90.180.10">
    <property type="entry name" value="Medium-chain alcohol dehydrogenases, catalytic domain"/>
    <property type="match status" value="1"/>
</dbReference>
<evidence type="ECO:0000313" key="3">
    <source>
        <dbReference type="EMBL" id="KAJ8096944.1"/>
    </source>
</evidence>
<keyword evidence="4" id="KW-1185">Reference proteome</keyword>
<evidence type="ECO:0000313" key="4">
    <source>
        <dbReference type="Proteomes" id="UP001217417"/>
    </source>
</evidence>
<name>A0AAD7QKU2_9ASCO</name>
<evidence type="ECO:0000259" key="2">
    <source>
        <dbReference type="SMART" id="SM00829"/>
    </source>
</evidence>
<protein>
    <recommendedName>
        <fullName evidence="2">Enoyl reductase (ER) domain-containing protein</fullName>
    </recommendedName>
</protein>
<dbReference type="InterPro" id="IPR036291">
    <property type="entry name" value="NAD(P)-bd_dom_sf"/>
</dbReference>
<reference evidence="3" key="1">
    <citation type="submission" date="2023-03" db="EMBL/GenBank/DDBJ databases">
        <title>Near-Complete genome sequence of Lipomyces tetrasporous NRRL Y-64009, an oleaginous yeast capable of growing on lignocellulosic hydrolysates.</title>
        <authorList>
            <consortium name="Lawrence Berkeley National Laboratory"/>
            <person name="Jagtap S.S."/>
            <person name="Liu J.-J."/>
            <person name="Walukiewicz H.E."/>
            <person name="Pangilinan J."/>
            <person name="Lipzen A."/>
            <person name="Ahrendt S."/>
            <person name="Koriabine M."/>
            <person name="Cobaugh K."/>
            <person name="Salamov A."/>
            <person name="Yoshinaga Y."/>
            <person name="Ng V."/>
            <person name="Daum C."/>
            <person name="Grigoriev I.V."/>
            <person name="Slininger P.J."/>
            <person name="Dien B.S."/>
            <person name="Jin Y.-S."/>
            <person name="Rao C.V."/>
        </authorList>
    </citation>
    <scope>NUCLEOTIDE SEQUENCE</scope>
    <source>
        <strain evidence="3">NRRL Y-64009</strain>
    </source>
</reference>
<comment type="caution">
    <text evidence="3">The sequence shown here is derived from an EMBL/GenBank/DDBJ whole genome shotgun (WGS) entry which is preliminary data.</text>
</comment>
<dbReference type="PANTHER" id="PTHR43205:SF7">
    <property type="entry name" value="PROSTAGLANDIN REDUCTASE 1"/>
    <property type="match status" value="1"/>
</dbReference>
<dbReference type="GO" id="GO:0016628">
    <property type="term" value="F:oxidoreductase activity, acting on the CH-CH group of donors, NAD or NADP as acceptor"/>
    <property type="evidence" value="ECO:0007669"/>
    <property type="project" value="InterPro"/>
</dbReference>
<dbReference type="Pfam" id="PF00107">
    <property type="entry name" value="ADH_zinc_N"/>
    <property type="match status" value="1"/>
</dbReference>
<dbReference type="InterPro" id="IPR011032">
    <property type="entry name" value="GroES-like_sf"/>
</dbReference>
<dbReference type="InterPro" id="IPR020843">
    <property type="entry name" value="ER"/>
</dbReference>
<gene>
    <name evidence="3" type="ORF">POJ06DRAFT_286327</name>
</gene>